<evidence type="ECO:0000313" key="2">
    <source>
        <dbReference type="EMBL" id="RCW44651.1"/>
    </source>
</evidence>
<dbReference type="AlphaFoldDB" id="A0A368VSD4"/>
<feature type="compositionally biased region" description="Basic and acidic residues" evidence="1">
    <location>
        <begin position="10"/>
        <end position="42"/>
    </location>
</feature>
<reference evidence="2 3" key="1">
    <citation type="submission" date="2018-07" db="EMBL/GenBank/DDBJ databases">
        <title>Genomic Encyclopedia of Type Strains, Phase III (KMG-III): the genomes of soil and plant-associated and newly described type strains.</title>
        <authorList>
            <person name="Whitman W."/>
        </authorList>
    </citation>
    <scope>NUCLEOTIDE SEQUENCE [LARGE SCALE GENOMIC DNA]</scope>
    <source>
        <strain evidence="2 3">CECT 8575</strain>
    </source>
</reference>
<gene>
    <name evidence="2" type="ORF">DFQ14_104240</name>
</gene>
<evidence type="ECO:0000313" key="3">
    <source>
        <dbReference type="Proteomes" id="UP000253495"/>
    </source>
</evidence>
<accession>A0A368VSD4</accession>
<name>A0A368VSD4_9ACTN</name>
<keyword evidence="3" id="KW-1185">Reference proteome</keyword>
<proteinExistence type="predicted"/>
<organism evidence="2 3">
    <name type="scientific">Halopolyspora algeriensis</name>
    <dbReference type="NCBI Taxonomy" id="1500506"/>
    <lineage>
        <taxon>Bacteria</taxon>
        <taxon>Bacillati</taxon>
        <taxon>Actinomycetota</taxon>
        <taxon>Actinomycetes</taxon>
        <taxon>Actinomycetes incertae sedis</taxon>
        <taxon>Halopolyspora</taxon>
    </lineage>
</organism>
<evidence type="ECO:0000256" key="1">
    <source>
        <dbReference type="SAM" id="MobiDB-lite"/>
    </source>
</evidence>
<dbReference type="EMBL" id="QPJC01000004">
    <property type="protein sequence ID" value="RCW44651.1"/>
    <property type="molecule type" value="Genomic_DNA"/>
</dbReference>
<comment type="caution">
    <text evidence="2">The sequence shown here is derived from an EMBL/GenBank/DDBJ whole genome shotgun (WGS) entry which is preliminary data.</text>
</comment>
<protein>
    <submittedName>
        <fullName evidence="2">Uncharacterized protein</fullName>
    </submittedName>
</protein>
<sequence length="63" mass="6816">MSEESGTHSVHPEEPAEGSPREQEEAEGKTTEERTGEGRSAEPDDPGQSPPPATEQDIIEDEQ</sequence>
<dbReference type="RefSeq" id="WP_114452767.1">
    <property type="nucleotide sequence ID" value="NZ_QPJC01000004.1"/>
</dbReference>
<dbReference type="Proteomes" id="UP000253495">
    <property type="component" value="Unassembled WGS sequence"/>
</dbReference>
<feature type="region of interest" description="Disordered" evidence="1">
    <location>
        <begin position="1"/>
        <end position="63"/>
    </location>
</feature>